<dbReference type="AlphaFoldDB" id="A0A2T5M5P6"/>
<feature type="domain" description="SnoaL-like" evidence="2">
    <location>
        <begin position="46"/>
        <end position="154"/>
    </location>
</feature>
<dbReference type="SUPFAM" id="SSF54427">
    <property type="entry name" value="NTF2-like"/>
    <property type="match status" value="1"/>
</dbReference>
<accession>A0A2T5M5P6</accession>
<evidence type="ECO:0000313" key="3">
    <source>
        <dbReference type="EMBL" id="PTU23857.1"/>
    </source>
</evidence>
<dbReference type="InterPro" id="IPR032710">
    <property type="entry name" value="NTF2-like_dom_sf"/>
</dbReference>
<comment type="caution">
    <text evidence="3">The sequence shown here is derived from an EMBL/GenBank/DDBJ whole genome shotgun (WGS) entry which is preliminary data.</text>
</comment>
<dbReference type="Gene3D" id="3.10.450.50">
    <property type="match status" value="1"/>
</dbReference>
<feature type="chain" id="PRO_5015425156" description="SnoaL-like domain-containing protein" evidence="1">
    <location>
        <begin position="26"/>
        <end position="186"/>
    </location>
</feature>
<reference evidence="3 4" key="1">
    <citation type="journal article" date="2018" name="Proc. Natl. Acad. Sci. U.S.A.">
        <title>Linking secondary metabolites to gene clusters through genome sequencing of six diverse Aspergillus species.</title>
        <authorList>
            <person name="Kaerboelling I."/>
            <person name="Vesth T.C."/>
            <person name="Frisvad J.C."/>
            <person name="Nybo J.L."/>
            <person name="Theobald S."/>
            <person name="Kuo A."/>
            <person name="Bowyer P."/>
            <person name="Matsuda Y."/>
            <person name="Mondo S."/>
            <person name="Lyhne E.K."/>
            <person name="Kogle M.E."/>
            <person name="Clum A."/>
            <person name="Lipzen A."/>
            <person name="Salamov A."/>
            <person name="Ngan C.Y."/>
            <person name="Daum C."/>
            <person name="Chiniquy J."/>
            <person name="Barry K."/>
            <person name="LaButti K."/>
            <person name="Haridas S."/>
            <person name="Simmons B.A."/>
            <person name="Magnuson J.K."/>
            <person name="Mortensen U.H."/>
            <person name="Larsen T.O."/>
            <person name="Grigoriev I.V."/>
            <person name="Baker S.E."/>
            <person name="Andersen M.R."/>
        </authorList>
    </citation>
    <scope>NUCLEOTIDE SEQUENCE [LARGE SCALE GENOMIC DNA]</scope>
    <source>
        <strain evidence="3 4">IBT 24754</strain>
    </source>
</reference>
<evidence type="ECO:0000256" key="1">
    <source>
        <dbReference type="SAM" id="SignalP"/>
    </source>
</evidence>
<sequence length="186" mass="20477">MAPITQYISAFFASLSLVLPPTAAATSCCNPEVGTHMHHEYILNNYLDIWNGDLSLINSTFSPDLAFHSDRFPSSTGVGSVAIQIPTAQAFRAFVIRSRTGWNQYTFHPYKWAADGLNIAVRWRLEAVMGHNFTLAPTTLKPGDPVTYNGTDFLLLDPCTGLIEEANIAQDLITFFHNLGLEAVTV</sequence>
<protein>
    <recommendedName>
        <fullName evidence="2">SnoaL-like domain-containing protein</fullName>
    </recommendedName>
</protein>
<evidence type="ECO:0000259" key="2">
    <source>
        <dbReference type="Pfam" id="PF12680"/>
    </source>
</evidence>
<dbReference type="InterPro" id="IPR037401">
    <property type="entry name" value="SnoaL-like"/>
</dbReference>
<dbReference type="VEuPathDB" id="FungiDB:P175DRAFT_0519875"/>
<dbReference type="RefSeq" id="XP_040755249.1">
    <property type="nucleotide sequence ID" value="XM_040899127.1"/>
</dbReference>
<keyword evidence="1" id="KW-0732">Signal</keyword>
<proteinExistence type="predicted"/>
<dbReference type="GeneID" id="63816009"/>
<dbReference type="Proteomes" id="UP000244073">
    <property type="component" value="Unassembled WGS sequence"/>
</dbReference>
<evidence type="ECO:0000313" key="4">
    <source>
        <dbReference type="Proteomes" id="UP000244073"/>
    </source>
</evidence>
<name>A0A2T5M5P6_9EURO</name>
<gene>
    <name evidence="3" type="ORF">P175DRAFT_0519875</name>
</gene>
<dbReference type="EMBL" id="MSFN02000001">
    <property type="protein sequence ID" value="PTU23857.1"/>
    <property type="molecule type" value="Genomic_DNA"/>
</dbReference>
<feature type="signal peptide" evidence="1">
    <location>
        <begin position="1"/>
        <end position="25"/>
    </location>
</feature>
<dbReference type="Pfam" id="PF12680">
    <property type="entry name" value="SnoaL_2"/>
    <property type="match status" value="1"/>
</dbReference>
<dbReference type="OrthoDB" id="3637354at2759"/>
<organism evidence="3 4">
    <name type="scientific">Aspergillus ochraceoroseus IBT 24754</name>
    <dbReference type="NCBI Taxonomy" id="1392256"/>
    <lineage>
        <taxon>Eukaryota</taxon>
        <taxon>Fungi</taxon>
        <taxon>Dikarya</taxon>
        <taxon>Ascomycota</taxon>
        <taxon>Pezizomycotina</taxon>
        <taxon>Eurotiomycetes</taxon>
        <taxon>Eurotiomycetidae</taxon>
        <taxon>Eurotiales</taxon>
        <taxon>Aspergillaceae</taxon>
        <taxon>Aspergillus</taxon>
        <taxon>Aspergillus subgen. Nidulantes</taxon>
    </lineage>
</organism>